<accession>A0A9D4ZBT0</accession>
<evidence type="ECO:0000313" key="3">
    <source>
        <dbReference type="Proteomes" id="UP000886520"/>
    </source>
</evidence>
<feature type="region of interest" description="Disordered" evidence="1">
    <location>
        <begin position="47"/>
        <end position="70"/>
    </location>
</feature>
<dbReference type="EMBL" id="JABFUD020000017">
    <property type="protein sequence ID" value="KAI5067825.1"/>
    <property type="molecule type" value="Genomic_DNA"/>
</dbReference>
<dbReference type="AlphaFoldDB" id="A0A9D4ZBT0"/>
<reference evidence="2" key="1">
    <citation type="submission" date="2021-01" db="EMBL/GenBank/DDBJ databases">
        <title>Adiantum capillus-veneris genome.</title>
        <authorList>
            <person name="Fang Y."/>
            <person name="Liao Q."/>
        </authorList>
    </citation>
    <scope>NUCLEOTIDE SEQUENCE</scope>
    <source>
        <strain evidence="2">H3</strain>
        <tissue evidence="2">Leaf</tissue>
    </source>
</reference>
<proteinExistence type="predicted"/>
<organism evidence="2 3">
    <name type="scientific">Adiantum capillus-veneris</name>
    <name type="common">Maidenhair fern</name>
    <dbReference type="NCBI Taxonomy" id="13818"/>
    <lineage>
        <taxon>Eukaryota</taxon>
        <taxon>Viridiplantae</taxon>
        <taxon>Streptophyta</taxon>
        <taxon>Embryophyta</taxon>
        <taxon>Tracheophyta</taxon>
        <taxon>Polypodiopsida</taxon>
        <taxon>Polypodiidae</taxon>
        <taxon>Polypodiales</taxon>
        <taxon>Pteridineae</taxon>
        <taxon>Pteridaceae</taxon>
        <taxon>Vittarioideae</taxon>
        <taxon>Adiantum</taxon>
    </lineage>
</organism>
<dbReference type="Proteomes" id="UP000886520">
    <property type="component" value="Chromosome 17"/>
</dbReference>
<protein>
    <submittedName>
        <fullName evidence="2">Uncharacterized protein</fullName>
    </submittedName>
</protein>
<keyword evidence="3" id="KW-1185">Reference proteome</keyword>
<gene>
    <name evidence="2" type="ORF">GOP47_0018353</name>
</gene>
<sequence>MPSYGVCVYNHRVISTLFKPAVAAFACSFTTKDFSLYSKILLAAPDSAAPKSSQGRQGRLHVRGGSGVGRGPGLWALKPLDVHGWRVQEREGDARDSRPIWWSMREQ</sequence>
<name>A0A9D4ZBT0_ADICA</name>
<evidence type="ECO:0000256" key="1">
    <source>
        <dbReference type="SAM" id="MobiDB-lite"/>
    </source>
</evidence>
<evidence type="ECO:0000313" key="2">
    <source>
        <dbReference type="EMBL" id="KAI5067825.1"/>
    </source>
</evidence>
<comment type="caution">
    <text evidence="2">The sequence shown here is derived from an EMBL/GenBank/DDBJ whole genome shotgun (WGS) entry which is preliminary data.</text>
</comment>